<evidence type="ECO:0000313" key="4">
    <source>
        <dbReference type="EMBL" id="CAD8912081.1"/>
    </source>
</evidence>
<feature type="coiled-coil region" evidence="1">
    <location>
        <begin position="1071"/>
        <end position="1105"/>
    </location>
</feature>
<feature type="compositionally biased region" description="Gly residues" evidence="2">
    <location>
        <begin position="202"/>
        <end position="224"/>
    </location>
</feature>
<dbReference type="PROSITE" id="PS50086">
    <property type="entry name" value="TBC_RABGAP"/>
    <property type="match status" value="1"/>
</dbReference>
<proteinExistence type="predicted"/>
<feature type="region of interest" description="Disordered" evidence="2">
    <location>
        <begin position="1026"/>
        <end position="1050"/>
    </location>
</feature>
<feature type="region of interest" description="Disordered" evidence="2">
    <location>
        <begin position="1126"/>
        <end position="1149"/>
    </location>
</feature>
<protein>
    <recommendedName>
        <fullName evidence="3">Rab-GAP TBC domain-containing protein</fullName>
    </recommendedName>
</protein>
<dbReference type="InterPro" id="IPR000195">
    <property type="entry name" value="Rab-GAP-TBC_dom"/>
</dbReference>
<feature type="domain" description="Rab-GAP TBC" evidence="3">
    <location>
        <begin position="310"/>
        <end position="553"/>
    </location>
</feature>
<dbReference type="EMBL" id="HBFS01007813">
    <property type="protein sequence ID" value="CAD8912081.1"/>
    <property type="molecule type" value="Transcribed_RNA"/>
</dbReference>
<evidence type="ECO:0000259" key="3">
    <source>
        <dbReference type="PROSITE" id="PS50086"/>
    </source>
</evidence>
<evidence type="ECO:0000256" key="1">
    <source>
        <dbReference type="SAM" id="Coils"/>
    </source>
</evidence>
<accession>A0A7S1G6J7</accession>
<feature type="region of interest" description="Disordered" evidence="2">
    <location>
        <begin position="29"/>
        <end position="146"/>
    </location>
</feature>
<feature type="compositionally biased region" description="Gly residues" evidence="2">
    <location>
        <begin position="98"/>
        <end position="119"/>
    </location>
</feature>
<feature type="region of interest" description="Disordered" evidence="2">
    <location>
        <begin position="202"/>
        <end position="256"/>
    </location>
</feature>
<feature type="compositionally biased region" description="Basic and acidic residues" evidence="2">
    <location>
        <begin position="926"/>
        <end position="937"/>
    </location>
</feature>
<organism evidence="4">
    <name type="scientific">Bicosoecida sp. CB-2014</name>
    <dbReference type="NCBI Taxonomy" id="1486930"/>
    <lineage>
        <taxon>Eukaryota</taxon>
        <taxon>Sar</taxon>
        <taxon>Stramenopiles</taxon>
        <taxon>Bigyra</taxon>
        <taxon>Opalozoa</taxon>
        <taxon>Bicosoecida</taxon>
    </lineage>
</organism>
<gene>
    <name evidence="4" type="ORF">BSP0115_LOCUS5320</name>
</gene>
<sequence length="1314" mass="134148">MADDAFALGDSDDSDIDALLADADAQLADGAGVDDFDGGGSGGGSGAAATGSGEGAATDHDRALDAIFGGDSDDDAGVFDDAGALDDAPVVSPAEAADGGGGGADAAPNGGGADGGAAGDGDDDVFGFSSPPATRGHGARAASGSAGGLDASLVSLGLSDVSPGAAAAVTVTEEGHVSTPSAEVMGSILEGLDRDMGIAGSDGAGGDSTGAGGAVLVGDGGGGPADVATAAVGESRPASPPLPPPPAQERTASDAERVAKAAADAMDAAAAAAAAQGSLSAAEAESQLRAELASDSPDVGYIAELASRCGVPADVRRATWLRLLDVWGRDSSDPMASFRFDAERDAVAGPLSTDAERELLAAAGTRLAAAAAEAAAAAVAAGEDIDAGDALTSGDVEMALAFFCRRRMVRLTPALPAVLERFVRLWPTSRVQAFNAFYSFCQRLLPQHFVGESEAPATPDGSAASLASSPASDPTRKASVLAVAKAHELVRVLLVFHDPVLEGSIAAVWPQWYLPRSQGGALPNEWIGTLFADTAGASEAGLLSMWDEFVARQEEDAALPAFAIVAMMMGRADALRASTKAGAGGGMGARRAAVAESVAGLARHYLGAEHAANVRPMIAQLRHIDAVTPLTFRYAFRDALLGKQDAGVPLSPTGESKLSDGAATPSWLRMSIASSLANECLSVNAEEVVPHLVSSGEVPGAPLASGSVSPSSNVVQYFVVDCRPSGIRAAGRFGRAFHVDVDTFTDERGTAGKQQPAGGGAGDPVAAAKAAAEIQRPDSPGDGAFSAKGVPLEFAIHQLEMLKGAMTICVLGVGSRLCWRAYKSGITKRAITTDIRRVRFVVRALQKAGFPRVVVCEDGMSACYDVLLRHKAVQTLVDYDLEKCPHRRHLLMTRRLGGGVGAPATPVTLGAVVDKRTRTPSSSPPRADKAEESAADKARAIKESMSGMFASMNRKRAGSAAPERTPLPSSASEVRRSSTGGFSLTFGKRPDAAAAAGSDSGSDAGDTRARSTSAQQWFSQVVGDNALSLGTSPSSHAASRPPRGSAPDGEVAAKMRASMSRFGGRLSAFGKDIAEKAEKAAEAAAAEAREAAAKVEEKIREARRNSNASSVDSAAAAAAAVAAGATKPDAAGGGAGGPGAPEFTIGDDDDVFGETMEEAEARRTARRPSDPAREAAALAQLRLAGLSKGDETPTNAWGDMVQLFAATKEKRLEGFSTTSLAPRYLALSKDRLLVLQAHDVKLDTAIVKSNHHLTEIAKLTFSKKDKNKLSLYYRKGAMPDDPELAPSPFVKRVYHVEQAAEFVKGVQTALKAMG</sequence>
<reference evidence="4" key="1">
    <citation type="submission" date="2021-01" db="EMBL/GenBank/DDBJ databases">
        <authorList>
            <person name="Corre E."/>
            <person name="Pelletier E."/>
            <person name="Niang G."/>
            <person name="Scheremetjew M."/>
            <person name="Finn R."/>
            <person name="Kale V."/>
            <person name="Holt S."/>
            <person name="Cochrane G."/>
            <person name="Meng A."/>
            <person name="Brown T."/>
            <person name="Cohen L."/>
        </authorList>
    </citation>
    <scope>NUCLEOTIDE SEQUENCE</scope>
    <source>
        <strain evidence="4">Ms1</strain>
    </source>
</reference>
<feature type="compositionally biased region" description="Pro residues" evidence="2">
    <location>
        <begin position="238"/>
        <end position="247"/>
    </location>
</feature>
<evidence type="ECO:0000256" key="2">
    <source>
        <dbReference type="SAM" id="MobiDB-lite"/>
    </source>
</evidence>
<feature type="compositionally biased region" description="Low complexity" evidence="2">
    <location>
        <begin position="1032"/>
        <end position="1047"/>
    </location>
</feature>
<feature type="compositionally biased region" description="Low complexity" evidence="2">
    <location>
        <begin position="992"/>
        <end position="1004"/>
    </location>
</feature>
<feature type="compositionally biased region" description="Low complexity" evidence="2">
    <location>
        <begin position="79"/>
        <end position="88"/>
    </location>
</feature>
<feature type="region of interest" description="Disordered" evidence="2">
    <location>
        <begin position="953"/>
        <end position="1014"/>
    </location>
</feature>
<keyword evidence="1" id="KW-0175">Coiled coil</keyword>
<feature type="region of interest" description="Disordered" evidence="2">
    <location>
        <begin position="907"/>
        <end position="937"/>
    </location>
</feature>
<feature type="compositionally biased region" description="Polar residues" evidence="2">
    <location>
        <begin position="967"/>
        <end position="982"/>
    </location>
</feature>
<name>A0A7S1G6J7_9STRA</name>